<keyword evidence="7 11" id="KW-0560">Oxidoreductase</keyword>
<keyword evidence="15" id="KW-1185">Reference proteome</keyword>
<dbReference type="SUPFAM" id="SSF54373">
    <property type="entry name" value="FAD-linked reductases, C-terminal domain"/>
    <property type="match status" value="1"/>
</dbReference>
<dbReference type="NCBIfam" id="TIGR00562">
    <property type="entry name" value="proto_IX_ox"/>
    <property type="match status" value="1"/>
</dbReference>
<evidence type="ECO:0000256" key="9">
    <source>
        <dbReference type="ARBA" id="ARBA00023244"/>
    </source>
</evidence>
<gene>
    <name evidence="14" type="ORF">C1645_732111</name>
</gene>
<keyword evidence="8 11" id="KW-0350">Heme biosynthesis</keyword>
<dbReference type="InterPro" id="IPR002937">
    <property type="entry name" value="Amino_oxidase"/>
</dbReference>
<dbReference type="Pfam" id="PF01593">
    <property type="entry name" value="Amino_oxidase"/>
    <property type="match status" value="1"/>
</dbReference>
<dbReference type="PANTHER" id="PTHR42923:SF3">
    <property type="entry name" value="PROTOPORPHYRINOGEN OXIDASE"/>
    <property type="match status" value="1"/>
</dbReference>
<dbReference type="UniPathway" id="UPA00251">
    <property type="reaction ID" value="UER00324"/>
</dbReference>
<reference evidence="14 15" key="1">
    <citation type="submission" date="2018-06" db="EMBL/GenBank/DDBJ databases">
        <title>Comparative genomics reveals the genomic features of Rhizophagus irregularis, R. cerebriforme, R. diaphanum and Gigaspora rosea, and their symbiotic lifestyle signature.</title>
        <authorList>
            <person name="Morin E."/>
            <person name="San Clemente H."/>
            <person name="Chen E.C.H."/>
            <person name="De La Providencia I."/>
            <person name="Hainaut M."/>
            <person name="Kuo A."/>
            <person name="Kohler A."/>
            <person name="Murat C."/>
            <person name="Tang N."/>
            <person name="Roy S."/>
            <person name="Loubradou J."/>
            <person name="Henrissat B."/>
            <person name="Grigoriev I.V."/>
            <person name="Corradi N."/>
            <person name="Roux C."/>
            <person name="Martin F.M."/>
        </authorList>
    </citation>
    <scope>NUCLEOTIDE SEQUENCE [LARGE SCALE GENOMIC DNA]</scope>
    <source>
        <strain evidence="14 15">DAOM 227022</strain>
    </source>
</reference>
<dbReference type="GO" id="GO:0006782">
    <property type="term" value="P:protoporphyrinogen IX biosynthetic process"/>
    <property type="evidence" value="ECO:0007669"/>
    <property type="project" value="UniProtKB-UniRule"/>
</dbReference>
<evidence type="ECO:0000256" key="8">
    <source>
        <dbReference type="ARBA" id="ARBA00023133"/>
    </source>
</evidence>
<evidence type="ECO:0000256" key="2">
    <source>
        <dbReference type="ARBA" id="ARBA00005073"/>
    </source>
</evidence>
<comment type="function">
    <text evidence="1 11">Catalyzes the 6-electron oxidation of protoporphyrinogen-IX to form protoporphyrin-IX.</text>
</comment>
<proteinExistence type="inferred from homology"/>
<dbReference type="STRING" id="658196.A0A397TLP2"/>
<comment type="cofactor">
    <cofactor evidence="11">
        <name>FAD</name>
        <dbReference type="ChEBI" id="CHEBI:57692"/>
    </cofactor>
    <text evidence="11">Binds 1 FAD per subunit.</text>
</comment>
<keyword evidence="6 11" id="KW-0274">FAD</keyword>
<comment type="caution">
    <text evidence="14">The sequence shown here is derived from an EMBL/GenBank/DDBJ whole genome shotgun (WGS) entry which is preliminary data.</text>
</comment>
<evidence type="ECO:0000313" key="15">
    <source>
        <dbReference type="Proteomes" id="UP000265703"/>
    </source>
</evidence>
<comment type="similarity">
    <text evidence="3 11">Belongs to the protoporphyrinogen/coproporphyrinogen oxidase family. Protoporphyrinogen oxidase subfamily.</text>
</comment>
<evidence type="ECO:0000256" key="10">
    <source>
        <dbReference type="ARBA" id="ARBA00047554"/>
    </source>
</evidence>
<comment type="catalytic activity">
    <reaction evidence="10 11">
        <text>protoporphyrinogen IX + 3 O2 = protoporphyrin IX + 3 H2O2</text>
        <dbReference type="Rhea" id="RHEA:25576"/>
        <dbReference type="ChEBI" id="CHEBI:15379"/>
        <dbReference type="ChEBI" id="CHEBI:16240"/>
        <dbReference type="ChEBI" id="CHEBI:57306"/>
        <dbReference type="ChEBI" id="CHEBI:57307"/>
        <dbReference type="EC" id="1.3.3.4"/>
    </reaction>
</comment>
<evidence type="ECO:0000256" key="4">
    <source>
        <dbReference type="ARBA" id="ARBA00012867"/>
    </source>
</evidence>
<evidence type="ECO:0000256" key="7">
    <source>
        <dbReference type="ARBA" id="ARBA00023002"/>
    </source>
</evidence>
<evidence type="ECO:0000256" key="3">
    <source>
        <dbReference type="ARBA" id="ARBA00010551"/>
    </source>
</evidence>
<evidence type="ECO:0000256" key="1">
    <source>
        <dbReference type="ARBA" id="ARBA00002600"/>
    </source>
</evidence>
<evidence type="ECO:0000256" key="11">
    <source>
        <dbReference type="RuleBase" id="RU367069"/>
    </source>
</evidence>
<dbReference type="EMBL" id="QKYT01000024">
    <property type="protein sequence ID" value="RIA97836.1"/>
    <property type="molecule type" value="Genomic_DNA"/>
</dbReference>
<sequence length="509" mass="57457">MSRPNNFVILGGGISGLSTAWYLSRYAPSSTKILLLEGSNRFGGWIKSKRVGKHKILFEQGPRTLRPNGVGGSVVLDMVNKLNLTPSLHAVTKDDDAVKNRFIYYPDRIIKLPGTSLLSSLKSIIMNNFLLKSIPSILFEPFIKPQKNNHDETIHEFISRRFNNSMSDILISALIHGIYAGDVKKLSIRSTFTRLYDLEQRYGSVIKGLLMSNKEAFLSQQDKDLLKIINDENKELLAIFKNVSLYSFKDGIEQLSSAIVNDLKNRENVQLKTNNQVTKLEFGENVKIFTNDGIYEADHVISALPSRALYHILPKKDTLPHLNYNPSVSVAIINLAYAHPNILPVKGFGYLIPQSTPNNPYHVLGVVFDSDAMPLQDEPSRTYTKLTVMMGGHYFNSISEKDDFPSEEILLQRSIEILEKHLGIYSTPLYYLVDIQKNCIPQYYVGHYSRLKELHYAIKRNYTNQLSVTGASYWGVSVNDCVLNSAKLVFNFLSNSPNVVTGLEKVEIE</sequence>
<protein>
    <recommendedName>
        <fullName evidence="4 11">Protoporphyrinogen oxidase</fullName>
        <ecNumber evidence="4 11">1.3.3.4</ecNumber>
    </recommendedName>
</protein>
<dbReference type="PANTHER" id="PTHR42923">
    <property type="entry name" value="PROTOPORPHYRINOGEN OXIDASE"/>
    <property type="match status" value="1"/>
</dbReference>
<evidence type="ECO:0000313" key="14">
    <source>
        <dbReference type="EMBL" id="RIA97836.1"/>
    </source>
</evidence>
<dbReference type="Gene3D" id="3.50.50.60">
    <property type="entry name" value="FAD/NAD(P)-binding domain"/>
    <property type="match status" value="1"/>
</dbReference>
<dbReference type="AlphaFoldDB" id="A0A397TLP2"/>
<comment type="subcellular location">
    <subcellularLocation>
        <location evidence="11">Mitochondrion inner membrane</location>
    </subcellularLocation>
</comment>
<evidence type="ECO:0000256" key="6">
    <source>
        <dbReference type="ARBA" id="ARBA00022827"/>
    </source>
</evidence>
<dbReference type="FunFam" id="3.50.50.60:FF:000193">
    <property type="entry name" value="Protoporphyrinogen oxidase"/>
    <property type="match status" value="1"/>
</dbReference>
<dbReference type="InterPro" id="IPR004572">
    <property type="entry name" value="Protoporphyrinogen_oxidase"/>
</dbReference>
<keyword evidence="12" id="KW-1133">Transmembrane helix</keyword>
<dbReference type="InterPro" id="IPR050464">
    <property type="entry name" value="Zeta_carotene_desat/Oxidored"/>
</dbReference>
<dbReference type="EC" id="1.3.3.4" evidence="4 11"/>
<evidence type="ECO:0000259" key="13">
    <source>
        <dbReference type="Pfam" id="PF01593"/>
    </source>
</evidence>
<name>A0A397TLP2_9GLOM</name>
<dbReference type="InterPro" id="IPR036188">
    <property type="entry name" value="FAD/NAD-bd_sf"/>
</dbReference>
<dbReference type="GO" id="GO:0004729">
    <property type="term" value="F:oxygen-dependent protoporphyrinogen oxidase activity"/>
    <property type="evidence" value="ECO:0007669"/>
    <property type="project" value="UniProtKB-UniRule"/>
</dbReference>
<feature type="domain" description="Amine oxidase" evidence="13">
    <location>
        <begin position="14"/>
        <end position="483"/>
    </location>
</feature>
<feature type="transmembrane region" description="Helical" evidence="12">
    <location>
        <begin position="7"/>
        <end position="24"/>
    </location>
</feature>
<keyword evidence="5 11" id="KW-0285">Flavoprotein</keyword>
<evidence type="ECO:0000256" key="5">
    <source>
        <dbReference type="ARBA" id="ARBA00022630"/>
    </source>
</evidence>
<dbReference type="OrthoDB" id="438553at2759"/>
<dbReference type="GO" id="GO:0005743">
    <property type="term" value="C:mitochondrial inner membrane"/>
    <property type="evidence" value="ECO:0007669"/>
    <property type="project" value="UniProtKB-SubCell"/>
</dbReference>
<keyword evidence="12" id="KW-0812">Transmembrane</keyword>
<keyword evidence="9 11" id="KW-0627">Porphyrin biosynthesis</keyword>
<accession>A0A397TLP2</accession>
<keyword evidence="12" id="KW-0472">Membrane</keyword>
<evidence type="ECO:0000256" key="12">
    <source>
        <dbReference type="SAM" id="Phobius"/>
    </source>
</evidence>
<dbReference type="Proteomes" id="UP000265703">
    <property type="component" value="Unassembled WGS sequence"/>
</dbReference>
<comment type="pathway">
    <text evidence="2 11">Porphyrin-containing compound metabolism; protoporphyrin-IX biosynthesis; protoporphyrin-IX from protoporphyrinogen-IX: step 1/1.</text>
</comment>
<organism evidence="14 15">
    <name type="scientific">Glomus cerebriforme</name>
    <dbReference type="NCBI Taxonomy" id="658196"/>
    <lineage>
        <taxon>Eukaryota</taxon>
        <taxon>Fungi</taxon>
        <taxon>Fungi incertae sedis</taxon>
        <taxon>Mucoromycota</taxon>
        <taxon>Glomeromycotina</taxon>
        <taxon>Glomeromycetes</taxon>
        <taxon>Glomerales</taxon>
        <taxon>Glomeraceae</taxon>
        <taxon>Glomus</taxon>
    </lineage>
</organism>
<dbReference type="SUPFAM" id="SSF51905">
    <property type="entry name" value="FAD/NAD(P)-binding domain"/>
    <property type="match status" value="1"/>
</dbReference>